<dbReference type="Pfam" id="PF00156">
    <property type="entry name" value="Pribosyltran"/>
    <property type="match status" value="1"/>
</dbReference>
<dbReference type="STRING" id="324925.Ppha_0336"/>
<dbReference type="PANTHER" id="PTHR47505:SF1">
    <property type="entry name" value="DNA UTILIZATION PROTEIN YHGH"/>
    <property type="match status" value="1"/>
</dbReference>
<feature type="domain" description="Phosphoribosyltransferase" evidence="2">
    <location>
        <begin position="138"/>
        <end position="225"/>
    </location>
</feature>
<keyword evidence="4" id="KW-1185">Reference proteome</keyword>
<dbReference type="HOGENOM" id="CLU_054549_1_0_10"/>
<dbReference type="SUPFAM" id="SSF53271">
    <property type="entry name" value="PRTase-like"/>
    <property type="match status" value="1"/>
</dbReference>
<dbReference type="AlphaFoldDB" id="B4SC89"/>
<accession>B4SC89</accession>
<dbReference type="CDD" id="cd06223">
    <property type="entry name" value="PRTases_typeI"/>
    <property type="match status" value="1"/>
</dbReference>
<keyword evidence="3" id="KW-0328">Glycosyltransferase</keyword>
<dbReference type="RefSeq" id="WP_012507164.1">
    <property type="nucleotide sequence ID" value="NC_011060.1"/>
</dbReference>
<proteinExistence type="inferred from homology"/>
<gene>
    <name evidence="3" type="ordered locus">Ppha_0336</name>
</gene>
<dbReference type="PANTHER" id="PTHR47505">
    <property type="entry name" value="DNA UTILIZATION PROTEIN YHGH"/>
    <property type="match status" value="1"/>
</dbReference>
<sequence length="230" mass="25795">MLEQQLHLLFPHVCLICRKLLLKGEEYCCSSCRAKFDPFTTPRAAEELLRRTIAEHFDETFLFERGWCRYQFHKKSPLQQLLHAMKYEGLYNLGNSFGRQLGEWISSGADTADIECIVPVPLHRLKKIERSYNQAEKIAEGIAQSLQKPLQRKLLVRKRYTVSQTGLSAAERKKNPEGAFQVAKGVVGRHVLLVDDVITTGATMAAAASALREGGAERISLAAVALAIKE</sequence>
<name>B4SC89_PELPB</name>
<reference evidence="3 4" key="1">
    <citation type="submission" date="2008-06" db="EMBL/GenBank/DDBJ databases">
        <title>Complete sequence of Pelodictyon phaeoclathratiforme BU-1.</title>
        <authorList>
            <consortium name="US DOE Joint Genome Institute"/>
            <person name="Lucas S."/>
            <person name="Copeland A."/>
            <person name="Lapidus A."/>
            <person name="Glavina del Rio T."/>
            <person name="Dalin E."/>
            <person name="Tice H."/>
            <person name="Bruce D."/>
            <person name="Goodwin L."/>
            <person name="Pitluck S."/>
            <person name="Schmutz J."/>
            <person name="Larimer F."/>
            <person name="Land M."/>
            <person name="Hauser L."/>
            <person name="Kyrpides N."/>
            <person name="Mikhailova N."/>
            <person name="Liu Z."/>
            <person name="Li T."/>
            <person name="Zhao F."/>
            <person name="Overmann J."/>
            <person name="Bryant D.A."/>
            <person name="Richardson P."/>
        </authorList>
    </citation>
    <scope>NUCLEOTIDE SEQUENCE [LARGE SCALE GENOMIC DNA]</scope>
    <source>
        <strain evidence="4">DSM 5477 / BU-1</strain>
    </source>
</reference>
<dbReference type="eggNOG" id="COG1040">
    <property type="taxonomic scope" value="Bacteria"/>
</dbReference>
<organism evidence="3 4">
    <name type="scientific">Pelodictyon phaeoclathratiforme (strain DSM 5477 / BU-1)</name>
    <dbReference type="NCBI Taxonomy" id="324925"/>
    <lineage>
        <taxon>Bacteria</taxon>
        <taxon>Pseudomonadati</taxon>
        <taxon>Chlorobiota</taxon>
        <taxon>Chlorobiia</taxon>
        <taxon>Chlorobiales</taxon>
        <taxon>Chlorobiaceae</taxon>
        <taxon>Chlorobium/Pelodictyon group</taxon>
        <taxon>Pelodictyon</taxon>
    </lineage>
</organism>
<dbReference type="Gene3D" id="3.40.50.2020">
    <property type="match status" value="1"/>
</dbReference>
<evidence type="ECO:0000313" key="4">
    <source>
        <dbReference type="Proteomes" id="UP000002724"/>
    </source>
</evidence>
<keyword evidence="3" id="KW-0808">Transferase</keyword>
<dbReference type="InterPro" id="IPR000836">
    <property type="entry name" value="PRTase_dom"/>
</dbReference>
<dbReference type="GO" id="GO:0016757">
    <property type="term" value="F:glycosyltransferase activity"/>
    <property type="evidence" value="ECO:0007669"/>
    <property type="project" value="UniProtKB-KW"/>
</dbReference>
<dbReference type="Proteomes" id="UP000002724">
    <property type="component" value="Chromosome"/>
</dbReference>
<dbReference type="InterPro" id="IPR029057">
    <property type="entry name" value="PRTase-like"/>
</dbReference>
<protein>
    <submittedName>
        <fullName evidence="3">Phosphoribosyltransferase</fullName>
    </submittedName>
</protein>
<dbReference type="EMBL" id="CP001110">
    <property type="protein sequence ID" value="ACF42669.1"/>
    <property type="molecule type" value="Genomic_DNA"/>
</dbReference>
<evidence type="ECO:0000313" key="3">
    <source>
        <dbReference type="EMBL" id="ACF42669.1"/>
    </source>
</evidence>
<dbReference type="KEGG" id="pph:Ppha_0336"/>
<evidence type="ECO:0000256" key="1">
    <source>
        <dbReference type="ARBA" id="ARBA00008007"/>
    </source>
</evidence>
<dbReference type="OrthoDB" id="9779910at2"/>
<evidence type="ECO:0000259" key="2">
    <source>
        <dbReference type="Pfam" id="PF00156"/>
    </source>
</evidence>
<comment type="similarity">
    <text evidence="1">Belongs to the ComF/GntX family.</text>
</comment>
<dbReference type="InterPro" id="IPR051910">
    <property type="entry name" value="ComF/GntX_DNA_util-trans"/>
</dbReference>